<dbReference type="EMBL" id="KI912121">
    <property type="protein sequence ID" value="ETS73518.1"/>
    <property type="molecule type" value="Genomic_DNA"/>
</dbReference>
<feature type="transmembrane region" description="Helical" evidence="8">
    <location>
        <begin position="333"/>
        <end position="357"/>
    </location>
</feature>
<feature type="transmembrane region" description="Helical" evidence="8">
    <location>
        <begin position="308"/>
        <end position="327"/>
    </location>
</feature>
<dbReference type="InterPro" id="IPR011701">
    <property type="entry name" value="MFS"/>
</dbReference>
<dbReference type="InterPro" id="IPR036259">
    <property type="entry name" value="MFS_trans_sf"/>
</dbReference>
<dbReference type="AlphaFoldDB" id="W3WHZ9"/>
<dbReference type="InterPro" id="IPR020846">
    <property type="entry name" value="MFS_dom"/>
</dbReference>
<evidence type="ECO:0000313" key="11">
    <source>
        <dbReference type="Proteomes" id="UP000030651"/>
    </source>
</evidence>
<dbReference type="OrthoDB" id="5141738at2759"/>
<dbReference type="GO" id="GO:0005886">
    <property type="term" value="C:plasma membrane"/>
    <property type="evidence" value="ECO:0007669"/>
    <property type="project" value="UniProtKB-SubCell"/>
</dbReference>
<comment type="similarity">
    <text evidence="3">Belongs to the major facilitator superfamily.</text>
</comment>
<feature type="transmembrane region" description="Helical" evidence="8">
    <location>
        <begin position="222"/>
        <end position="242"/>
    </location>
</feature>
<dbReference type="CDD" id="cd17323">
    <property type="entry name" value="MFS_Tpo1_MDR_like"/>
    <property type="match status" value="1"/>
</dbReference>
<reference evidence="11" key="1">
    <citation type="journal article" date="2015" name="BMC Genomics">
        <title>Genomic and transcriptomic analysis of the endophytic fungus Pestalotiopsis fici reveals its lifestyle and high potential for synthesis of natural products.</title>
        <authorList>
            <person name="Wang X."/>
            <person name="Zhang X."/>
            <person name="Liu L."/>
            <person name="Xiang M."/>
            <person name="Wang W."/>
            <person name="Sun X."/>
            <person name="Che Y."/>
            <person name="Guo L."/>
            <person name="Liu G."/>
            <person name="Guo L."/>
            <person name="Wang C."/>
            <person name="Yin W.B."/>
            <person name="Stadler M."/>
            <person name="Zhang X."/>
            <person name="Liu X."/>
        </authorList>
    </citation>
    <scope>NUCLEOTIDE SEQUENCE [LARGE SCALE GENOMIC DNA]</scope>
    <source>
        <strain evidence="11">W106-1 / CGMCC3.15140</strain>
    </source>
</reference>
<keyword evidence="7 8" id="KW-0472">Membrane</keyword>
<evidence type="ECO:0000256" key="4">
    <source>
        <dbReference type="ARBA" id="ARBA00022475"/>
    </source>
</evidence>
<gene>
    <name evidence="10" type="ORF">PFICI_14464</name>
</gene>
<dbReference type="PANTHER" id="PTHR23502">
    <property type="entry name" value="MAJOR FACILITATOR SUPERFAMILY"/>
    <property type="match status" value="1"/>
</dbReference>
<evidence type="ECO:0000313" key="10">
    <source>
        <dbReference type="EMBL" id="ETS73518.1"/>
    </source>
</evidence>
<dbReference type="Pfam" id="PF07690">
    <property type="entry name" value="MFS_1"/>
    <property type="match status" value="1"/>
</dbReference>
<dbReference type="GeneID" id="19279477"/>
<keyword evidence="5 8" id="KW-0812">Transmembrane</keyword>
<name>W3WHZ9_PESFW</name>
<dbReference type="InParanoid" id="W3WHZ9"/>
<feature type="transmembrane region" description="Helical" evidence="8">
    <location>
        <begin position="88"/>
        <end position="110"/>
    </location>
</feature>
<evidence type="ECO:0000256" key="2">
    <source>
        <dbReference type="ARBA" id="ARBA00004236"/>
    </source>
</evidence>
<feature type="transmembrane region" description="Helical" evidence="8">
    <location>
        <begin position="397"/>
        <end position="422"/>
    </location>
</feature>
<keyword evidence="6 8" id="KW-1133">Transmembrane helix</keyword>
<evidence type="ECO:0000256" key="7">
    <source>
        <dbReference type="ARBA" id="ARBA00023136"/>
    </source>
</evidence>
<feature type="transmembrane region" description="Helical" evidence="8">
    <location>
        <begin position="262"/>
        <end position="285"/>
    </location>
</feature>
<dbReference type="OMA" id="FICYCAS"/>
<feature type="domain" description="Major facilitator superfamily (MFS) profile" evidence="9">
    <location>
        <begin position="1"/>
        <end position="426"/>
    </location>
</feature>
<feature type="transmembrane region" description="Helical" evidence="8">
    <location>
        <begin position="122"/>
        <end position="143"/>
    </location>
</feature>
<dbReference type="PANTHER" id="PTHR23502:SF74">
    <property type="entry name" value="MAJOR FACILITATOR SUPERFAMILY (MFS) PROFILE DOMAIN-CONTAINING PROTEIN"/>
    <property type="match status" value="1"/>
</dbReference>
<keyword evidence="11" id="KW-1185">Reference proteome</keyword>
<feature type="transmembrane region" description="Helical" evidence="8">
    <location>
        <begin position="149"/>
        <end position="171"/>
    </location>
</feature>
<accession>W3WHZ9</accession>
<comment type="subcellular location">
    <subcellularLocation>
        <location evidence="2">Cell membrane</location>
    </subcellularLocation>
    <subcellularLocation>
        <location evidence="1">Membrane</location>
        <topology evidence="1">Multi-pass membrane protein</topology>
    </subcellularLocation>
</comment>
<evidence type="ECO:0000256" key="6">
    <source>
        <dbReference type="ARBA" id="ARBA00022989"/>
    </source>
</evidence>
<proteinExistence type="inferred from homology"/>
<dbReference type="eggNOG" id="KOG0255">
    <property type="taxonomic scope" value="Eukaryota"/>
</dbReference>
<evidence type="ECO:0000259" key="9">
    <source>
        <dbReference type="PROSITE" id="PS50850"/>
    </source>
</evidence>
<dbReference type="Gene3D" id="1.20.1250.20">
    <property type="entry name" value="MFS general substrate transporter like domains"/>
    <property type="match status" value="1"/>
</dbReference>
<dbReference type="FunFam" id="1.20.1250.20:FF:000082">
    <property type="entry name" value="MFS multidrug transporter, putative"/>
    <property type="match status" value="1"/>
</dbReference>
<organism evidence="10 11">
    <name type="scientific">Pestalotiopsis fici (strain W106-1 / CGMCC3.15140)</name>
    <dbReference type="NCBI Taxonomy" id="1229662"/>
    <lineage>
        <taxon>Eukaryota</taxon>
        <taxon>Fungi</taxon>
        <taxon>Dikarya</taxon>
        <taxon>Ascomycota</taxon>
        <taxon>Pezizomycotina</taxon>
        <taxon>Sordariomycetes</taxon>
        <taxon>Xylariomycetidae</taxon>
        <taxon>Amphisphaeriales</taxon>
        <taxon>Sporocadaceae</taxon>
        <taxon>Pestalotiopsis</taxon>
    </lineage>
</organism>
<dbReference type="GO" id="GO:0022857">
    <property type="term" value="F:transmembrane transporter activity"/>
    <property type="evidence" value="ECO:0007669"/>
    <property type="project" value="InterPro"/>
</dbReference>
<dbReference type="RefSeq" id="XP_007841236.1">
    <property type="nucleotide sequence ID" value="XM_007843045.1"/>
</dbReference>
<evidence type="ECO:0000256" key="8">
    <source>
        <dbReference type="SAM" id="Phobius"/>
    </source>
</evidence>
<keyword evidence="4" id="KW-1003">Cell membrane</keyword>
<dbReference type="Proteomes" id="UP000030651">
    <property type="component" value="Unassembled WGS sequence"/>
</dbReference>
<dbReference type="SUPFAM" id="SSF103473">
    <property type="entry name" value="MFS general substrate transporter"/>
    <property type="match status" value="1"/>
</dbReference>
<evidence type="ECO:0000256" key="1">
    <source>
        <dbReference type="ARBA" id="ARBA00004141"/>
    </source>
</evidence>
<evidence type="ECO:0000256" key="5">
    <source>
        <dbReference type="ARBA" id="ARBA00022692"/>
    </source>
</evidence>
<evidence type="ECO:0000256" key="3">
    <source>
        <dbReference type="ARBA" id="ARBA00008335"/>
    </source>
</evidence>
<feature type="transmembrane region" description="Helical" evidence="8">
    <location>
        <begin position="369"/>
        <end position="391"/>
    </location>
</feature>
<protein>
    <recommendedName>
        <fullName evidence="9">Major facilitator superfamily (MFS) profile domain-containing protein</fullName>
    </recommendedName>
</protein>
<dbReference type="KEGG" id="pfy:PFICI_14464"/>
<dbReference type="HOGENOM" id="CLU_008455_11_2_1"/>
<sequence length="445" mass="49485">MVIVLNSTMGSSLPSQAIPFITKDWGVEGQNEQNLPISTYLVGYVFGPLIWGPMSEHFGRRWLLLGTFICYCASVLACALAPSWSFLLAFRFLAGTFASSPLAITTGIFADIYGEPVERGRAMAFFNATTILGPIFAPIISGWTAPTIGWRWCFWIGLIYAVLSFILLCFLPETFSPRLLSNKATRMRKQDSSLNVIAASERDPLTPTRFITVILTRPIRMLVSESIVMCCSAYLSLVYAIFYMSFRAYPIIFQEFYSLSPGVTGLCFLPIGLGAICTLPVFYWYDSYLRRLRARHVPWALREEARRLPLACLGGPLFVVSLFWLGWTSRNGVHFVVPMLAGLLFGFGFQFIMMALLNYLSDAYEIYAASAHAVASMCRSLLAVALPFATLPLFDRLGIAGACSFLAGLSALMCAIPFWFIWKGDEIRAGSKYCTALKQKSDTII</sequence>
<feature type="transmembrane region" description="Helical" evidence="8">
    <location>
        <begin position="63"/>
        <end position="82"/>
    </location>
</feature>
<dbReference type="PROSITE" id="PS50850">
    <property type="entry name" value="MFS"/>
    <property type="match status" value="1"/>
</dbReference>